<evidence type="ECO:0000313" key="1">
    <source>
        <dbReference type="EMBL" id="MBO1107263.1"/>
    </source>
</evidence>
<dbReference type="InterPro" id="IPR014717">
    <property type="entry name" value="Transl_elong_EF1B/ribsomal_bS6"/>
</dbReference>
<reference evidence="1" key="1">
    <citation type="submission" date="2021-03" db="EMBL/GenBank/DDBJ databases">
        <title>Plesiomonas shigelloides zfcc0051, isolated from zebrafish feces.</title>
        <authorList>
            <person name="Vanderhoek Z."/>
            <person name="Gaulke C."/>
        </authorList>
    </citation>
    <scope>NUCLEOTIDE SEQUENCE</scope>
    <source>
        <strain evidence="1">Zfcc0051</strain>
    </source>
</reference>
<evidence type="ECO:0000313" key="2">
    <source>
        <dbReference type="Proteomes" id="UP000664658"/>
    </source>
</evidence>
<dbReference type="Proteomes" id="UP000664658">
    <property type="component" value="Unassembled WGS sequence"/>
</dbReference>
<dbReference type="EMBL" id="JAFNAA010000003">
    <property type="protein sequence ID" value="MBO1107263.1"/>
    <property type="molecule type" value="Genomic_DNA"/>
</dbReference>
<sequence>MSQWSELDLDQIAYWPRKMQWAFVSIATLVIFALAGWFVLLPGWQAYEDAQAKEQELLTQIRSKANLAAQLPAARERYRQLSNQLATLSRQLPSQDELASLLDSITMVGTRNGMQFDRINWMNPQPQGLLQALPLQLELKGSFGELGQFSSDIALLPRIITLSDLTLERKQGEQLGFSVRATTFRLLSADELKAQQAEAKK</sequence>
<dbReference type="PIRSF" id="PIRSF016482">
    <property type="entry name" value="PilO"/>
    <property type="match status" value="1"/>
</dbReference>
<dbReference type="RefSeq" id="WP_052181238.1">
    <property type="nucleotide sequence ID" value="NZ_CP027852.1"/>
</dbReference>
<dbReference type="GO" id="GO:0043107">
    <property type="term" value="P:type IV pilus-dependent motility"/>
    <property type="evidence" value="ECO:0007669"/>
    <property type="project" value="InterPro"/>
</dbReference>
<accession>A0A1A9ASX3</accession>
<dbReference type="Pfam" id="PF04350">
    <property type="entry name" value="PilO"/>
    <property type="match status" value="1"/>
</dbReference>
<dbReference type="PANTHER" id="PTHR39555">
    <property type="entry name" value="FIMBRIAL ASSEMBLY PROTEIN PILO-LIKE PROTEIN-RELATED"/>
    <property type="match status" value="1"/>
</dbReference>
<proteinExistence type="predicted"/>
<comment type="caution">
    <text evidence="1">The sequence shown here is derived from an EMBL/GenBank/DDBJ whole genome shotgun (WGS) entry which is preliminary data.</text>
</comment>
<name>A0A1A9ASX3_PLESH</name>
<protein>
    <submittedName>
        <fullName evidence="1">Type 4a pilus biogenesis protein PilO</fullName>
    </submittedName>
</protein>
<dbReference type="InterPro" id="IPR007445">
    <property type="entry name" value="PilO"/>
</dbReference>
<dbReference type="AlphaFoldDB" id="A0A1A9ASX3"/>
<dbReference type="KEGG" id="pshi:SAMEA2665130_0218"/>
<organism evidence="1 2">
    <name type="scientific">Plesiomonas shigelloides</name>
    <name type="common">Aeromonas shigelloides</name>
    <dbReference type="NCBI Taxonomy" id="703"/>
    <lineage>
        <taxon>Bacteria</taxon>
        <taxon>Pseudomonadati</taxon>
        <taxon>Pseudomonadota</taxon>
        <taxon>Gammaproteobacteria</taxon>
        <taxon>Enterobacterales</taxon>
        <taxon>Enterobacteriaceae</taxon>
        <taxon>Plesiomonas</taxon>
    </lineage>
</organism>
<dbReference type="PANTHER" id="PTHR39555:SF1">
    <property type="entry name" value="TYPE IV PILUS INNER MEMBRANE COMPONENT PILO"/>
    <property type="match status" value="1"/>
</dbReference>
<dbReference type="GeneID" id="69705063"/>
<dbReference type="GO" id="GO:0043683">
    <property type="term" value="P:type IV pilus assembly"/>
    <property type="evidence" value="ECO:0007669"/>
    <property type="project" value="InterPro"/>
</dbReference>
<dbReference type="Gene3D" id="3.30.70.60">
    <property type="match status" value="1"/>
</dbReference>
<dbReference type="SMR" id="A0A1A9ASX3"/>
<gene>
    <name evidence="1" type="ORF">J2R62_03350</name>
</gene>